<reference evidence="3 4" key="1">
    <citation type="submission" date="2019-05" db="EMBL/GenBank/DDBJ databases">
        <title>Emergence of the Ug99 lineage of the wheat stem rust pathogen through somatic hybridization.</title>
        <authorList>
            <person name="Li F."/>
            <person name="Upadhyaya N.M."/>
            <person name="Sperschneider J."/>
            <person name="Matny O."/>
            <person name="Nguyen-Phuc H."/>
            <person name="Mago R."/>
            <person name="Raley C."/>
            <person name="Miller M.E."/>
            <person name="Silverstein K.A.T."/>
            <person name="Henningsen E."/>
            <person name="Hirsch C.D."/>
            <person name="Visser B."/>
            <person name="Pretorius Z.A."/>
            <person name="Steffenson B.J."/>
            <person name="Schwessinger B."/>
            <person name="Dodds P.N."/>
            <person name="Figueroa M."/>
        </authorList>
    </citation>
    <scope>NUCLEOTIDE SEQUENCE [LARGE SCALE GENOMIC DNA]</scope>
    <source>
        <strain evidence="1">21-0</strain>
        <strain evidence="2 4">Ug99</strain>
    </source>
</reference>
<dbReference type="AlphaFoldDB" id="A0A5B0SEC2"/>
<dbReference type="EMBL" id="VSWC01000106">
    <property type="protein sequence ID" value="KAA1085735.1"/>
    <property type="molecule type" value="Genomic_DNA"/>
</dbReference>
<evidence type="ECO:0000313" key="4">
    <source>
        <dbReference type="Proteomes" id="UP000325313"/>
    </source>
</evidence>
<accession>A0A5B0SEC2</accession>
<gene>
    <name evidence="1" type="ORF">PGT21_017931</name>
    <name evidence="2" type="ORF">PGTUg99_033453</name>
</gene>
<evidence type="ECO:0000313" key="1">
    <source>
        <dbReference type="EMBL" id="KAA1085735.1"/>
    </source>
</evidence>
<evidence type="ECO:0000313" key="3">
    <source>
        <dbReference type="Proteomes" id="UP000324748"/>
    </source>
</evidence>
<sequence length="61" mass="6787">MDASMIHRGLSVALSRSGLANHISADRLVCRETVDERSLAMAVIRIGNCRCRCMQVENNVR</sequence>
<dbReference type="Proteomes" id="UP000324748">
    <property type="component" value="Unassembled WGS sequence"/>
</dbReference>
<organism evidence="2 4">
    <name type="scientific">Puccinia graminis f. sp. tritici</name>
    <dbReference type="NCBI Taxonomy" id="56615"/>
    <lineage>
        <taxon>Eukaryota</taxon>
        <taxon>Fungi</taxon>
        <taxon>Dikarya</taxon>
        <taxon>Basidiomycota</taxon>
        <taxon>Pucciniomycotina</taxon>
        <taxon>Pucciniomycetes</taxon>
        <taxon>Pucciniales</taxon>
        <taxon>Pucciniaceae</taxon>
        <taxon>Puccinia</taxon>
    </lineage>
</organism>
<comment type="caution">
    <text evidence="2">The sequence shown here is derived from an EMBL/GenBank/DDBJ whole genome shotgun (WGS) entry which is preliminary data.</text>
</comment>
<dbReference type="EMBL" id="VDEP01000036">
    <property type="protein sequence ID" value="KAA1136142.1"/>
    <property type="molecule type" value="Genomic_DNA"/>
</dbReference>
<evidence type="ECO:0000313" key="2">
    <source>
        <dbReference type="EMBL" id="KAA1136142.1"/>
    </source>
</evidence>
<protein>
    <submittedName>
        <fullName evidence="2">Uncharacterized protein</fullName>
    </submittedName>
</protein>
<proteinExistence type="predicted"/>
<dbReference type="Proteomes" id="UP000325313">
    <property type="component" value="Unassembled WGS sequence"/>
</dbReference>
<keyword evidence="3" id="KW-1185">Reference proteome</keyword>
<name>A0A5B0SEC2_PUCGR</name>